<evidence type="ECO:0000256" key="4">
    <source>
        <dbReference type="ARBA" id="ARBA00040194"/>
    </source>
</evidence>
<evidence type="ECO:0000259" key="5">
    <source>
        <dbReference type="SMART" id="SM00507"/>
    </source>
</evidence>
<evidence type="ECO:0000256" key="3">
    <source>
        <dbReference type="ARBA" id="ARBA00038412"/>
    </source>
</evidence>
<evidence type="ECO:0000313" key="6">
    <source>
        <dbReference type="EMBL" id="MBM6851590.1"/>
    </source>
</evidence>
<proteinExistence type="inferred from homology"/>
<organism evidence="6 7">
    <name type="scientific">Oscillibacter valericigenes</name>
    <dbReference type="NCBI Taxonomy" id="351091"/>
    <lineage>
        <taxon>Bacteria</taxon>
        <taxon>Bacillati</taxon>
        <taxon>Bacillota</taxon>
        <taxon>Clostridia</taxon>
        <taxon>Eubacteriales</taxon>
        <taxon>Oscillospiraceae</taxon>
        <taxon>Oscillibacter</taxon>
    </lineage>
</organism>
<dbReference type="PANTHER" id="PTHR41286:SF1">
    <property type="entry name" value="HNH NUCLEASE YAJD-RELATED"/>
    <property type="match status" value="1"/>
</dbReference>
<protein>
    <recommendedName>
        <fullName evidence="4">Putative HNH nuclease YajD</fullName>
    </recommendedName>
</protein>
<comment type="similarity">
    <text evidence="3">Belongs to the HNH nuclease family.</text>
</comment>
<dbReference type="Proteomes" id="UP000719500">
    <property type="component" value="Unassembled WGS sequence"/>
</dbReference>
<evidence type="ECO:0000256" key="2">
    <source>
        <dbReference type="ARBA" id="ARBA00022801"/>
    </source>
</evidence>
<dbReference type="GO" id="GO:0004519">
    <property type="term" value="F:endonuclease activity"/>
    <property type="evidence" value="ECO:0007669"/>
    <property type="project" value="UniProtKB-KW"/>
</dbReference>
<dbReference type="SMART" id="SM00507">
    <property type="entry name" value="HNHc"/>
    <property type="match status" value="1"/>
</dbReference>
<dbReference type="CDD" id="cd00085">
    <property type="entry name" value="HNHc"/>
    <property type="match status" value="1"/>
</dbReference>
<dbReference type="EMBL" id="JACSNX010000013">
    <property type="protein sequence ID" value="MBM6851590.1"/>
    <property type="molecule type" value="Genomic_DNA"/>
</dbReference>
<sequence>MAQKPLRPCRHPGCTALVPDGYCDRHRPKDNRSNEAKSWHWMYLTPEWTEDLRPGQLLREPFCRECARHGDRTPATEVDHIQPHRGDWAVFMDRGNLQSLCHSCHSRKTMAEMRQKRDALCARWRR</sequence>
<evidence type="ECO:0000256" key="1">
    <source>
        <dbReference type="ARBA" id="ARBA00022722"/>
    </source>
</evidence>
<keyword evidence="7" id="KW-1185">Reference proteome</keyword>
<keyword evidence="1" id="KW-0540">Nuclease</keyword>
<reference evidence="6 7" key="1">
    <citation type="journal article" date="2021" name="Sci. Rep.">
        <title>The distribution of antibiotic resistance genes in chicken gut microbiota commensals.</title>
        <authorList>
            <person name="Juricova H."/>
            <person name="Matiasovicova J."/>
            <person name="Kubasova T."/>
            <person name="Cejkova D."/>
            <person name="Rychlik I."/>
        </authorList>
    </citation>
    <scope>NUCLEOTIDE SEQUENCE [LARGE SCALE GENOMIC DNA]</scope>
    <source>
        <strain evidence="6 7">An411</strain>
    </source>
</reference>
<dbReference type="Gene3D" id="1.10.30.50">
    <property type="match status" value="1"/>
</dbReference>
<gene>
    <name evidence="6" type="ORF">H9X91_09110</name>
</gene>
<dbReference type="InterPro" id="IPR002711">
    <property type="entry name" value="HNH"/>
</dbReference>
<name>A0ABS2FW53_9FIRM</name>
<keyword evidence="6" id="KW-0255">Endonuclease</keyword>
<dbReference type="PANTHER" id="PTHR41286">
    <property type="entry name" value="HNH NUCLEASE YAJD-RELATED"/>
    <property type="match status" value="1"/>
</dbReference>
<feature type="domain" description="HNH nuclease" evidence="5">
    <location>
        <begin position="51"/>
        <end position="106"/>
    </location>
</feature>
<dbReference type="Pfam" id="PF01844">
    <property type="entry name" value="HNH"/>
    <property type="match status" value="1"/>
</dbReference>
<evidence type="ECO:0000313" key="7">
    <source>
        <dbReference type="Proteomes" id="UP000719500"/>
    </source>
</evidence>
<comment type="caution">
    <text evidence="6">The sequence shown here is derived from an EMBL/GenBank/DDBJ whole genome shotgun (WGS) entry which is preliminary data.</text>
</comment>
<keyword evidence="2" id="KW-0378">Hydrolase</keyword>
<dbReference type="InterPro" id="IPR003615">
    <property type="entry name" value="HNH_nuc"/>
</dbReference>
<accession>A0ABS2FW53</accession>